<comment type="caution">
    <text evidence="1">The sequence shown here is derived from an EMBL/GenBank/DDBJ whole genome shotgun (WGS) entry which is preliminary data.</text>
</comment>
<dbReference type="EMBL" id="JACCBT010000001">
    <property type="protein sequence ID" value="NYE15094.1"/>
    <property type="molecule type" value="Genomic_DNA"/>
</dbReference>
<sequence length="30" mass="3207">MTNQDGQAAATYDVLSLVVKTWPETPALDA</sequence>
<evidence type="ECO:0000313" key="1">
    <source>
        <dbReference type="EMBL" id="NYE15094.1"/>
    </source>
</evidence>
<name>A0A7Y9GEM0_9ACTN</name>
<keyword evidence="2" id="KW-1185">Reference proteome</keyword>
<dbReference type="Proteomes" id="UP000591272">
    <property type="component" value="Unassembled WGS sequence"/>
</dbReference>
<reference evidence="1 2" key="1">
    <citation type="submission" date="2020-07" db="EMBL/GenBank/DDBJ databases">
        <title>Sequencing the genomes of 1000 actinobacteria strains.</title>
        <authorList>
            <person name="Klenk H.-P."/>
        </authorList>
    </citation>
    <scope>NUCLEOTIDE SEQUENCE [LARGE SCALE GENOMIC DNA]</scope>
    <source>
        <strain evidence="1 2">DSM 43461</strain>
    </source>
</reference>
<dbReference type="AlphaFoldDB" id="A0A7Y9GEM0"/>
<accession>A0A7Y9GEM0</accession>
<organism evidence="1 2">
    <name type="scientific">Actinomadura citrea</name>
    <dbReference type="NCBI Taxonomy" id="46158"/>
    <lineage>
        <taxon>Bacteria</taxon>
        <taxon>Bacillati</taxon>
        <taxon>Actinomycetota</taxon>
        <taxon>Actinomycetes</taxon>
        <taxon>Streptosporangiales</taxon>
        <taxon>Thermomonosporaceae</taxon>
        <taxon>Actinomadura</taxon>
    </lineage>
</organism>
<protein>
    <submittedName>
        <fullName evidence="1">Uncharacterized protein</fullName>
    </submittedName>
</protein>
<gene>
    <name evidence="1" type="ORF">BJ999_005390</name>
</gene>
<evidence type="ECO:0000313" key="2">
    <source>
        <dbReference type="Proteomes" id="UP000591272"/>
    </source>
</evidence>
<proteinExistence type="predicted"/>